<evidence type="ECO:0000313" key="2">
    <source>
        <dbReference type="EMBL" id="QXI17909.1"/>
    </source>
</evidence>
<dbReference type="Proteomes" id="UP000631521">
    <property type="component" value="Chromosome"/>
</dbReference>
<dbReference type="PANTHER" id="PTHR43130">
    <property type="entry name" value="ARAC-FAMILY TRANSCRIPTIONAL REGULATOR"/>
    <property type="match status" value="1"/>
</dbReference>
<dbReference type="Pfam" id="PF01965">
    <property type="entry name" value="DJ-1_PfpI"/>
    <property type="match status" value="1"/>
</dbReference>
<dbReference type="InterPro" id="IPR002818">
    <property type="entry name" value="DJ-1/PfpI"/>
</dbReference>
<sequence>MFSAIQAVYGGQPIDTLRTPTEMAVALCTPARFMEFALKNIVLVAFDQFTDIDLFLMWDILGRNTQDWHVRILAASATVRSAHGLQVSVHGPLCEANSADAVLFVSGKEGIPAALVAADFLPAFALDPSRQRIGAVCAGAFILERLGLLSGQATTHPQARSGLQALGLECLDQPLVSQGNVATAGGCLAALYLVGWLVQSWFGVDKRRATLLPVLPAGQQELYDALIGLSIRQAEIGVSAASS</sequence>
<reference evidence="2 3" key="1">
    <citation type="journal article" date="2020" name="Microorganisms">
        <title>Reliable Identification of Environmental Pseudomonas Isolates Using the rpoD Gene.</title>
        <authorList>
            <consortium name="The Broad Institute Genome Sequencing Platform"/>
            <person name="Girard L."/>
            <person name="Lood C."/>
            <person name="Rokni-Zadeh H."/>
            <person name="van Noort V."/>
            <person name="Lavigne R."/>
            <person name="De Mot R."/>
        </authorList>
    </citation>
    <scope>NUCLEOTIDE SEQUENCE [LARGE SCALE GENOMIC DNA]</scope>
    <source>
        <strain evidence="2 3">SWRI65</strain>
    </source>
</reference>
<dbReference type="PANTHER" id="PTHR43130:SF2">
    <property type="entry name" value="DJ-1_PFPI DOMAIN-CONTAINING PROTEIN"/>
    <property type="match status" value="1"/>
</dbReference>
<reference evidence="2 3" key="2">
    <citation type="journal article" date="2021" name="Microorganisms">
        <title>The Ever-Expanding Pseudomonas Genus: Description of 43 New Species and Partition of the Pseudomonas putida Group.</title>
        <authorList>
            <person name="Girard L."/>
            <person name="Lood C."/>
            <person name="Hofte M."/>
            <person name="Vandamme P."/>
            <person name="Rokni-Zadeh H."/>
            <person name="van Noort V."/>
            <person name="Lavigne R."/>
            <person name="De Mot R."/>
        </authorList>
    </citation>
    <scope>NUCLEOTIDE SEQUENCE [LARGE SCALE GENOMIC DNA]</scope>
    <source>
        <strain evidence="2 3">SWRI65</strain>
    </source>
</reference>
<evidence type="ECO:0000313" key="3">
    <source>
        <dbReference type="Proteomes" id="UP000631521"/>
    </source>
</evidence>
<dbReference type="InterPro" id="IPR052158">
    <property type="entry name" value="INH-QAR"/>
</dbReference>
<keyword evidence="3" id="KW-1185">Reference proteome</keyword>
<feature type="domain" description="DJ-1/PfpI" evidence="1">
    <location>
        <begin position="40"/>
        <end position="192"/>
    </location>
</feature>
<dbReference type="EMBL" id="CP077091">
    <property type="protein sequence ID" value="QXI17909.1"/>
    <property type="molecule type" value="Genomic_DNA"/>
</dbReference>
<dbReference type="SUPFAM" id="SSF52317">
    <property type="entry name" value="Class I glutamine amidotransferase-like"/>
    <property type="match status" value="1"/>
</dbReference>
<gene>
    <name evidence="2" type="ORF">HU739_002610</name>
</gene>
<proteinExistence type="predicted"/>
<protein>
    <submittedName>
        <fullName evidence="2">DJ-1/PfpI family protein</fullName>
    </submittedName>
</protein>
<dbReference type="Gene3D" id="3.40.50.880">
    <property type="match status" value="1"/>
</dbReference>
<accession>A0A9E6P0Q8</accession>
<evidence type="ECO:0000259" key="1">
    <source>
        <dbReference type="Pfam" id="PF01965"/>
    </source>
</evidence>
<dbReference type="InterPro" id="IPR029062">
    <property type="entry name" value="Class_I_gatase-like"/>
</dbReference>
<dbReference type="GO" id="GO:0006355">
    <property type="term" value="P:regulation of DNA-templated transcription"/>
    <property type="evidence" value="ECO:0007669"/>
    <property type="project" value="TreeGrafter"/>
</dbReference>
<organism evidence="2 3">
    <name type="scientific">Pseudomonas hamedanensis</name>
    <dbReference type="NCBI Taxonomy" id="2745504"/>
    <lineage>
        <taxon>Bacteria</taxon>
        <taxon>Pseudomonadati</taxon>
        <taxon>Pseudomonadota</taxon>
        <taxon>Gammaproteobacteria</taxon>
        <taxon>Pseudomonadales</taxon>
        <taxon>Pseudomonadaceae</taxon>
        <taxon>Pseudomonas</taxon>
    </lineage>
</organism>
<dbReference type="AlphaFoldDB" id="A0A9E6P0Q8"/>
<dbReference type="KEGG" id="phv:HU739_002610"/>
<name>A0A9E6P0Q8_9PSED</name>